<dbReference type="InterPro" id="IPR010682">
    <property type="entry name" value="SCRL"/>
</dbReference>
<reference evidence="6 7" key="1">
    <citation type="journal article" date="2024" name="G3 (Bethesda)">
        <title>Genome assembly of Hibiscus sabdariffa L. provides insights into metabolisms of medicinal natural products.</title>
        <authorList>
            <person name="Kim T."/>
        </authorList>
    </citation>
    <scope>NUCLEOTIDE SEQUENCE [LARGE SCALE GENOMIC DNA]</scope>
    <source>
        <strain evidence="6">TK-2024</strain>
        <tissue evidence="6">Old leaves</tissue>
    </source>
</reference>
<dbReference type="Pfam" id="PF06876">
    <property type="entry name" value="SCRL"/>
    <property type="match status" value="1"/>
</dbReference>
<evidence type="ECO:0000256" key="5">
    <source>
        <dbReference type="SAM" id="SignalP"/>
    </source>
</evidence>
<evidence type="ECO:0000313" key="7">
    <source>
        <dbReference type="Proteomes" id="UP001396334"/>
    </source>
</evidence>
<comment type="caution">
    <text evidence="6">The sequence shown here is derived from an EMBL/GenBank/DDBJ whole genome shotgun (WGS) entry which is preliminary data.</text>
</comment>
<sequence length="142" mass="15302">MNKFIALPILCGLLLLALFSPCEGQIKFCPTTLDLAGQCGPNFKFDCFTAIDAKFGASAMTQRCSCKDLSANQHQCQCFIVSKLPNVVPPSFMGHRILTSFGSGDQFDRLSAQPSSSHSVPVRAPVVTRSCTAVERREAGAQ</sequence>
<keyword evidence="3" id="KW-0964">Secreted</keyword>
<keyword evidence="7" id="KW-1185">Reference proteome</keyword>
<gene>
    <name evidence="6" type="ORF">V6N11_012723</name>
</gene>
<feature type="chain" id="PRO_5046027055" evidence="5">
    <location>
        <begin position="25"/>
        <end position="142"/>
    </location>
</feature>
<evidence type="ECO:0000256" key="3">
    <source>
        <dbReference type="ARBA" id="ARBA00022525"/>
    </source>
</evidence>
<keyword evidence="4 5" id="KW-0732">Signal</keyword>
<organism evidence="6 7">
    <name type="scientific">Hibiscus sabdariffa</name>
    <name type="common">roselle</name>
    <dbReference type="NCBI Taxonomy" id="183260"/>
    <lineage>
        <taxon>Eukaryota</taxon>
        <taxon>Viridiplantae</taxon>
        <taxon>Streptophyta</taxon>
        <taxon>Embryophyta</taxon>
        <taxon>Tracheophyta</taxon>
        <taxon>Spermatophyta</taxon>
        <taxon>Magnoliopsida</taxon>
        <taxon>eudicotyledons</taxon>
        <taxon>Gunneridae</taxon>
        <taxon>Pentapetalae</taxon>
        <taxon>rosids</taxon>
        <taxon>malvids</taxon>
        <taxon>Malvales</taxon>
        <taxon>Malvaceae</taxon>
        <taxon>Malvoideae</taxon>
        <taxon>Hibiscus</taxon>
    </lineage>
</organism>
<evidence type="ECO:0000256" key="2">
    <source>
        <dbReference type="ARBA" id="ARBA00006722"/>
    </source>
</evidence>
<proteinExistence type="inferred from homology"/>
<dbReference type="PANTHER" id="PTHR34450">
    <property type="entry name" value="DEFENSIN-LIKE PROTEIN 245-RELATED"/>
    <property type="match status" value="1"/>
</dbReference>
<dbReference type="Proteomes" id="UP001396334">
    <property type="component" value="Unassembled WGS sequence"/>
</dbReference>
<dbReference type="EMBL" id="JBBPBN010000826">
    <property type="protein sequence ID" value="KAK8482036.1"/>
    <property type="molecule type" value="Genomic_DNA"/>
</dbReference>
<comment type="similarity">
    <text evidence="2">Belongs to the DEFL family.</text>
</comment>
<accession>A0ABR1ZN22</accession>
<evidence type="ECO:0000256" key="1">
    <source>
        <dbReference type="ARBA" id="ARBA00004613"/>
    </source>
</evidence>
<name>A0ABR1ZN22_9ROSI</name>
<feature type="signal peptide" evidence="5">
    <location>
        <begin position="1"/>
        <end position="24"/>
    </location>
</feature>
<comment type="subcellular location">
    <subcellularLocation>
        <location evidence="1">Secreted</location>
    </subcellularLocation>
</comment>
<dbReference type="PANTHER" id="PTHR34450:SF2">
    <property type="entry name" value="SCR-LIKE PROTEIN"/>
    <property type="match status" value="1"/>
</dbReference>
<evidence type="ECO:0000313" key="6">
    <source>
        <dbReference type="EMBL" id="KAK8482036.1"/>
    </source>
</evidence>
<protein>
    <submittedName>
        <fullName evidence="6">Uncharacterized protein</fullName>
    </submittedName>
</protein>
<evidence type="ECO:0000256" key="4">
    <source>
        <dbReference type="ARBA" id="ARBA00022729"/>
    </source>
</evidence>